<evidence type="ECO:0000313" key="1">
    <source>
        <dbReference type="EMBL" id="GBM60634.1"/>
    </source>
</evidence>
<sequence>MIQHQSPSFNACTCKKVCTNACGCRKAGLHCSLLCKHCIGQSCENPMPVILDNESEDGDAPAPIDMVDEQVECEDIALKKSHGVRSGDLGGMATKEHHPDQRALSSDVAVLCGESRGKLQECTLNARNRRTLRIFQHTKAIFLHWRHLVDCRYRPAI</sequence>
<dbReference type="Proteomes" id="UP000499080">
    <property type="component" value="Unassembled WGS sequence"/>
</dbReference>
<dbReference type="EMBL" id="BGPR01001731">
    <property type="protein sequence ID" value="GBM60634.1"/>
    <property type="molecule type" value="Genomic_DNA"/>
</dbReference>
<protein>
    <recommendedName>
        <fullName evidence="3">Tesmin/TSO1-like CXC domain-containing protein</fullName>
    </recommendedName>
</protein>
<organism evidence="1 2">
    <name type="scientific">Araneus ventricosus</name>
    <name type="common">Orbweaver spider</name>
    <name type="synonym">Epeira ventricosa</name>
    <dbReference type="NCBI Taxonomy" id="182803"/>
    <lineage>
        <taxon>Eukaryota</taxon>
        <taxon>Metazoa</taxon>
        <taxon>Ecdysozoa</taxon>
        <taxon>Arthropoda</taxon>
        <taxon>Chelicerata</taxon>
        <taxon>Arachnida</taxon>
        <taxon>Araneae</taxon>
        <taxon>Araneomorphae</taxon>
        <taxon>Entelegynae</taxon>
        <taxon>Araneoidea</taxon>
        <taxon>Araneidae</taxon>
        <taxon>Araneus</taxon>
    </lineage>
</organism>
<evidence type="ECO:0000313" key="2">
    <source>
        <dbReference type="Proteomes" id="UP000499080"/>
    </source>
</evidence>
<evidence type="ECO:0008006" key="3">
    <source>
        <dbReference type="Google" id="ProtNLM"/>
    </source>
</evidence>
<dbReference type="AlphaFoldDB" id="A0A4Y2H8I2"/>
<proteinExistence type="predicted"/>
<comment type="caution">
    <text evidence="1">The sequence shown here is derived from an EMBL/GenBank/DDBJ whole genome shotgun (WGS) entry which is preliminary data.</text>
</comment>
<keyword evidence="2" id="KW-1185">Reference proteome</keyword>
<reference evidence="1 2" key="1">
    <citation type="journal article" date="2019" name="Sci. Rep.">
        <title>Orb-weaving spider Araneus ventricosus genome elucidates the spidroin gene catalogue.</title>
        <authorList>
            <person name="Kono N."/>
            <person name="Nakamura H."/>
            <person name="Ohtoshi R."/>
            <person name="Moran D.A.P."/>
            <person name="Shinohara A."/>
            <person name="Yoshida Y."/>
            <person name="Fujiwara M."/>
            <person name="Mori M."/>
            <person name="Tomita M."/>
            <person name="Arakawa K."/>
        </authorList>
    </citation>
    <scope>NUCLEOTIDE SEQUENCE [LARGE SCALE GENOMIC DNA]</scope>
</reference>
<gene>
    <name evidence="1" type="ORF">AVEN_271422_1</name>
</gene>
<accession>A0A4Y2H8I2</accession>
<dbReference type="OrthoDB" id="8195485at2759"/>
<name>A0A4Y2H8I2_ARAVE</name>